<dbReference type="Pfam" id="PF13409">
    <property type="entry name" value="GST_N_2"/>
    <property type="match status" value="1"/>
</dbReference>
<comment type="caution">
    <text evidence="3">The sequence shown here is derived from an EMBL/GenBank/DDBJ whole genome shotgun (WGS) entry which is preliminary data.</text>
</comment>
<evidence type="ECO:0000313" key="4">
    <source>
        <dbReference type="Proteomes" id="UP000717328"/>
    </source>
</evidence>
<evidence type="ECO:0000313" key="3">
    <source>
        <dbReference type="EMBL" id="KAG5634548.1"/>
    </source>
</evidence>
<gene>
    <name evidence="3" type="ORF">H0H81_001557</name>
</gene>
<evidence type="ECO:0000259" key="2">
    <source>
        <dbReference type="PROSITE" id="PS50405"/>
    </source>
</evidence>
<reference evidence="3" key="2">
    <citation type="submission" date="2021-10" db="EMBL/GenBank/DDBJ databases">
        <title>Phylogenomics reveals ancestral predisposition of the termite-cultivated fungus Termitomyces towards a domesticated lifestyle.</title>
        <authorList>
            <person name="Auxier B."/>
            <person name="Grum-Grzhimaylo A."/>
            <person name="Cardenas M.E."/>
            <person name="Lodge J.D."/>
            <person name="Laessoe T."/>
            <person name="Pedersen O."/>
            <person name="Smith M.E."/>
            <person name="Kuyper T.W."/>
            <person name="Franco-Molano E.A."/>
            <person name="Baroni T.J."/>
            <person name="Aanen D.K."/>
        </authorList>
    </citation>
    <scope>NUCLEOTIDE SEQUENCE</scope>
    <source>
        <strain evidence="3">D49</strain>
    </source>
</reference>
<dbReference type="Pfam" id="PF00043">
    <property type="entry name" value="GST_C"/>
    <property type="match status" value="1"/>
</dbReference>
<dbReference type="InterPro" id="IPR004046">
    <property type="entry name" value="GST_C"/>
</dbReference>
<dbReference type="SUPFAM" id="SSF47616">
    <property type="entry name" value="GST C-terminal domain-like"/>
    <property type="match status" value="1"/>
</dbReference>
<organism evidence="3 4">
    <name type="scientific">Sphagnurus paluster</name>
    <dbReference type="NCBI Taxonomy" id="117069"/>
    <lineage>
        <taxon>Eukaryota</taxon>
        <taxon>Fungi</taxon>
        <taxon>Dikarya</taxon>
        <taxon>Basidiomycota</taxon>
        <taxon>Agaricomycotina</taxon>
        <taxon>Agaricomycetes</taxon>
        <taxon>Agaricomycetidae</taxon>
        <taxon>Agaricales</taxon>
        <taxon>Tricholomatineae</taxon>
        <taxon>Lyophyllaceae</taxon>
        <taxon>Sphagnurus</taxon>
    </lineage>
</organism>
<dbReference type="SUPFAM" id="SSF52833">
    <property type="entry name" value="Thioredoxin-like"/>
    <property type="match status" value="1"/>
</dbReference>
<dbReference type="PANTHER" id="PTHR43968:SF6">
    <property type="entry name" value="GLUTATHIONE S-TRANSFERASE OMEGA"/>
    <property type="match status" value="1"/>
</dbReference>
<dbReference type="PROSITE" id="PS50405">
    <property type="entry name" value="GST_CTER"/>
    <property type="match status" value="1"/>
</dbReference>
<dbReference type="OrthoDB" id="4951845at2759"/>
<dbReference type="InterPro" id="IPR010987">
    <property type="entry name" value="Glutathione-S-Trfase_C-like"/>
</dbReference>
<dbReference type="InterPro" id="IPR050983">
    <property type="entry name" value="GST_Omega/HSP26"/>
</dbReference>
<evidence type="ECO:0000259" key="1">
    <source>
        <dbReference type="PROSITE" id="PS50404"/>
    </source>
</evidence>
<dbReference type="SFLD" id="SFLDG00358">
    <property type="entry name" value="Main_(cytGST)"/>
    <property type="match status" value="1"/>
</dbReference>
<dbReference type="PANTHER" id="PTHR43968">
    <property type="match status" value="1"/>
</dbReference>
<dbReference type="Proteomes" id="UP000717328">
    <property type="component" value="Unassembled WGS sequence"/>
</dbReference>
<dbReference type="SFLD" id="SFLDS00019">
    <property type="entry name" value="Glutathione_Transferase_(cytos"/>
    <property type="match status" value="1"/>
</dbReference>
<dbReference type="InterPro" id="IPR004045">
    <property type="entry name" value="Glutathione_S-Trfase_N"/>
</dbReference>
<name>A0A9P7FQU8_9AGAR</name>
<evidence type="ECO:0008006" key="5">
    <source>
        <dbReference type="Google" id="ProtNLM"/>
    </source>
</evidence>
<dbReference type="AlphaFoldDB" id="A0A9P7FQU8"/>
<reference evidence="3" key="1">
    <citation type="submission" date="2021-02" db="EMBL/GenBank/DDBJ databases">
        <authorList>
            <person name="Nieuwenhuis M."/>
            <person name="Van De Peppel L.J.J."/>
        </authorList>
    </citation>
    <scope>NUCLEOTIDE SEQUENCE</scope>
    <source>
        <strain evidence="3">D49</strain>
    </source>
</reference>
<accession>A0A9P7FQU8</accession>
<keyword evidence="4" id="KW-1185">Reference proteome</keyword>
<proteinExistence type="predicted"/>
<protein>
    <recommendedName>
        <fullName evidence="5">Glutathione S-transferase</fullName>
    </recommendedName>
</protein>
<dbReference type="GO" id="GO:0005737">
    <property type="term" value="C:cytoplasm"/>
    <property type="evidence" value="ECO:0007669"/>
    <property type="project" value="TreeGrafter"/>
</dbReference>
<sequence length="220" mass="25345">MASSDAHFFPHATAAAATTVKEHQDPQDLVYYAGWRGWIALEEKGIKYQYKEVNPYKKEQHFLDINPKGLVPAVEYKGKAIYESLIICEFLEEAYPDTKPLLPSEPISRALARIWIDHVSKAIVPVFQRLMMAQDTFKQDAAREELNVALRKFANEVQGPYFLGEQFSLVDVAIAPWIVRDYIIQEHRDFRREDVSDAWAKYAAMVERRDSIAKTESVSY</sequence>
<dbReference type="EMBL" id="JABCKI010006361">
    <property type="protein sequence ID" value="KAG5634548.1"/>
    <property type="molecule type" value="Genomic_DNA"/>
</dbReference>
<feature type="domain" description="GST N-terminal" evidence="1">
    <location>
        <begin position="21"/>
        <end position="99"/>
    </location>
</feature>
<dbReference type="PROSITE" id="PS50404">
    <property type="entry name" value="GST_NTER"/>
    <property type="match status" value="1"/>
</dbReference>
<dbReference type="InterPro" id="IPR036249">
    <property type="entry name" value="Thioredoxin-like_sf"/>
</dbReference>
<dbReference type="InterPro" id="IPR040079">
    <property type="entry name" value="Glutathione_S-Trfase"/>
</dbReference>
<dbReference type="Gene3D" id="3.40.30.10">
    <property type="entry name" value="Glutaredoxin"/>
    <property type="match status" value="1"/>
</dbReference>
<dbReference type="Gene3D" id="1.20.1050.10">
    <property type="match status" value="1"/>
</dbReference>
<feature type="domain" description="GST C-terminal" evidence="2">
    <location>
        <begin position="105"/>
        <end position="220"/>
    </location>
</feature>
<dbReference type="CDD" id="cd00570">
    <property type="entry name" value="GST_N_family"/>
    <property type="match status" value="1"/>
</dbReference>
<dbReference type="InterPro" id="IPR036282">
    <property type="entry name" value="Glutathione-S-Trfase_C_sf"/>
</dbReference>